<evidence type="ECO:0000313" key="1">
    <source>
        <dbReference type="EMBL" id="QPH38923.1"/>
    </source>
</evidence>
<accession>A0A7U3Q5E0</accession>
<name>A0A7U3Q5E0_9SPHI</name>
<dbReference type="Proteomes" id="UP000594759">
    <property type="component" value="Chromosome"/>
</dbReference>
<dbReference type="RefSeq" id="WP_196098398.1">
    <property type="nucleotide sequence ID" value="NZ_CP064939.1"/>
</dbReference>
<protein>
    <submittedName>
        <fullName evidence="1">Uncharacterized protein</fullName>
    </submittedName>
</protein>
<dbReference type="KEGG" id="pex:IZT61_17930"/>
<proteinExistence type="predicted"/>
<keyword evidence="2" id="KW-1185">Reference proteome</keyword>
<dbReference type="EMBL" id="CP064939">
    <property type="protein sequence ID" value="QPH38923.1"/>
    <property type="molecule type" value="Genomic_DNA"/>
</dbReference>
<organism evidence="1 2">
    <name type="scientific">Pedobacter endophyticus</name>
    <dbReference type="NCBI Taxonomy" id="2789740"/>
    <lineage>
        <taxon>Bacteria</taxon>
        <taxon>Pseudomonadati</taxon>
        <taxon>Bacteroidota</taxon>
        <taxon>Sphingobacteriia</taxon>
        <taxon>Sphingobacteriales</taxon>
        <taxon>Sphingobacteriaceae</taxon>
        <taxon>Pedobacter</taxon>
    </lineage>
</organism>
<evidence type="ECO:0000313" key="2">
    <source>
        <dbReference type="Proteomes" id="UP000594759"/>
    </source>
</evidence>
<sequence length="259" mass="29551">MKIILIFLLSGFICASCQVKKMTKISLVGLETNMYIVDHGSGAIFDLKNDTNLIANSNNVILYRTTIKSTIYNSRALTKGQIQISDDPETIKSKSFSHQYFLHKTNKISGIRFEDGANVNKKYLFNVDSLLLQNPILKGGSADFDDNSIFLSKNTTPDGLIQETYVYKSSPLGNYPDTTYLVFDPKWKNSTKYTLSQNIDKVKKMKLIQVRSVFNPIHKEINKRKLEIPRRIIDVRMFEPTLSALELMKIRKAFENFGS</sequence>
<dbReference type="AlphaFoldDB" id="A0A7U3Q5E0"/>
<reference evidence="1 2" key="1">
    <citation type="submission" date="2020-11" db="EMBL/GenBank/DDBJ databases">
        <title>Pedobacter endophytica, an endophytic bacteria isolated form Carex pumila.</title>
        <authorList>
            <person name="Peng Y."/>
            <person name="Jiang L."/>
            <person name="Lee J."/>
        </authorList>
    </citation>
    <scope>NUCLEOTIDE SEQUENCE [LARGE SCALE GENOMIC DNA]</scope>
    <source>
        <strain evidence="1 2">JBR3-12</strain>
    </source>
</reference>
<gene>
    <name evidence="1" type="ORF">IZT61_17930</name>
</gene>